<protein>
    <submittedName>
        <fullName evidence="3">MFS transporter</fullName>
    </submittedName>
</protein>
<evidence type="ECO:0000313" key="4">
    <source>
        <dbReference type="Proteomes" id="UP000654947"/>
    </source>
</evidence>
<feature type="transmembrane region" description="Helical" evidence="2">
    <location>
        <begin position="310"/>
        <end position="329"/>
    </location>
</feature>
<feature type="transmembrane region" description="Helical" evidence="2">
    <location>
        <begin position="101"/>
        <end position="121"/>
    </location>
</feature>
<feature type="transmembrane region" description="Helical" evidence="2">
    <location>
        <begin position="369"/>
        <end position="388"/>
    </location>
</feature>
<dbReference type="EMBL" id="BMXL01000002">
    <property type="protein sequence ID" value="GHD17106.1"/>
    <property type="molecule type" value="Genomic_DNA"/>
</dbReference>
<feature type="region of interest" description="Disordered" evidence="1">
    <location>
        <begin position="224"/>
        <end position="257"/>
    </location>
</feature>
<feature type="transmembrane region" description="Helical" evidence="2">
    <location>
        <begin position="127"/>
        <end position="147"/>
    </location>
</feature>
<keyword evidence="2" id="KW-1133">Transmembrane helix</keyword>
<gene>
    <name evidence="3" type="ORF">GCM10007147_05910</name>
</gene>
<organism evidence="3 4">
    <name type="scientific">Nocardiopsis kunsanensis</name>
    <dbReference type="NCBI Taxonomy" id="141693"/>
    <lineage>
        <taxon>Bacteria</taxon>
        <taxon>Bacillati</taxon>
        <taxon>Actinomycetota</taxon>
        <taxon>Actinomycetes</taxon>
        <taxon>Streptosporangiales</taxon>
        <taxon>Nocardiopsidaceae</taxon>
        <taxon>Nocardiopsis</taxon>
    </lineage>
</organism>
<evidence type="ECO:0000256" key="2">
    <source>
        <dbReference type="SAM" id="Phobius"/>
    </source>
</evidence>
<dbReference type="InterPro" id="IPR036259">
    <property type="entry name" value="MFS_trans_sf"/>
</dbReference>
<name>A0A918X898_9ACTN</name>
<feature type="transmembrane region" description="Helical" evidence="2">
    <location>
        <begin position="167"/>
        <end position="186"/>
    </location>
</feature>
<feature type="transmembrane region" description="Helical" evidence="2">
    <location>
        <begin position="277"/>
        <end position="298"/>
    </location>
</feature>
<reference evidence="3 4" key="1">
    <citation type="journal article" date="2014" name="Int. J. Syst. Evol. Microbiol.">
        <title>Complete genome sequence of Corynebacterium casei LMG S-19264T (=DSM 44701T), isolated from a smear-ripened cheese.</title>
        <authorList>
            <consortium name="US DOE Joint Genome Institute (JGI-PGF)"/>
            <person name="Walter F."/>
            <person name="Albersmeier A."/>
            <person name="Kalinowski J."/>
            <person name="Ruckert C."/>
        </authorList>
    </citation>
    <scope>NUCLEOTIDE SEQUENCE [LARGE SCALE GENOMIC DNA]</scope>
    <source>
        <strain evidence="3 4">KCTC 19473</strain>
    </source>
</reference>
<dbReference type="CDD" id="cd06174">
    <property type="entry name" value="MFS"/>
    <property type="match status" value="1"/>
</dbReference>
<keyword evidence="2" id="KW-0812">Transmembrane</keyword>
<evidence type="ECO:0000256" key="1">
    <source>
        <dbReference type="SAM" id="MobiDB-lite"/>
    </source>
</evidence>
<dbReference type="Proteomes" id="UP000654947">
    <property type="component" value="Unassembled WGS sequence"/>
</dbReference>
<dbReference type="GO" id="GO:0022857">
    <property type="term" value="F:transmembrane transporter activity"/>
    <property type="evidence" value="ECO:0007669"/>
    <property type="project" value="InterPro"/>
</dbReference>
<feature type="transmembrane region" description="Helical" evidence="2">
    <location>
        <begin position="198"/>
        <end position="218"/>
    </location>
</feature>
<feature type="transmembrane region" description="Helical" evidence="2">
    <location>
        <begin position="436"/>
        <end position="456"/>
    </location>
</feature>
<dbReference type="InterPro" id="IPR052528">
    <property type="entry name" value="Sugar_transport-like"/>
</dbReference>
<accession>A0A918X898</accession>
<sequence>MSQRERIYSVLVERNQDTEQELPEGVRRNVAGNGLRLVSASALQASGDQTVNASTVLPWLFHALGVPSALVGVLVPVRESGSMLPQALLTPLILRARQRKWVFVLGSLVQALAVAVMAGTAALGHGVAAGVAIVAALAVFSLGRCLCSISTKDVQGRTVPGGERGQINGLATTASGLVAITLGLGIRFFGGPDLQAGQLAWVLAAGAALWVAVAWIYAGVREPSGPDDGQQPGSAGSAGTPAGKSQDGETSGGGSTEQQGWFVRTYRMLREDRTFRLFVSVRSFLLVSALSPPFVVTLSTQYGTTGLGGLGGYIIASGVAALLGGRLFGRLADRSSRNLMTMGAAFASAVTLTLVLVVSLPGFTGDAGWSSGLFIACYFLLTLTHIGVRVGRKTYVVDMAEGDRRTTYVAVSNSALGIVLLVVGGISSLLALLGVVWALVFLAVLGLVGVVAGSRLPEVSRG</sequence>
<dbReference type="AlphaFoldDB" id="A0A918X898"/>
<dbReference type="RefSeq" id="WP_193517316.1">
    <property type="nucleotide sequence ID" value="NZ_BMXL01000002.1"/>
</dbReference>
<dbReference type="Pfam" id="PF07690">
    <property type="entry name" value="MFS_1"/>
    <property type="match status" value="1"/>
</dbReference>
<feature type="compositionally biased region" description="Low complexity" evidence="1">
    <location>
        <begin position="232"/>
        <end position="243"/>
    </location>
</feature>
<proteinExistence type="predicted"/>
<keyword evidence="2" id="KW-0472">Membrane</keyword>
<dbReference type="PANTHER" id="PTHR23526:SF4">
    <property type="entry name" value="INTEGRAL MEMBRANE TRANSPORT PROTEIN"/>
    <property type="match status" value="1"/>
</dbReference>
<feature type="transmembrane region" description="Helical" evidence="2">
    <location>
        <begin position="408"/>
        <end position="430"/>
    </location>
</feature>
<dbReference type="Gene3D" id="1.20.1250.20">
    <property type="entry name" value="MFS general substrate transporter like domains"/>
    <property type="match status" value="1"/>
</dbReference>
<dbReference type="SUPFAM" id="SSF103473">
    <property type="entry name" value="MFS general substrate transporter"/>
    <property type="match status" value="1"/>
</dbReference>
<comment type="caution">
    <text evidence="3">The sequence shown here is derived from an EMBL/GenBank/DDBJ whole genome shotgun (WGS) entry which is preliminary data.</text>
</comment>
<dbReference type="InterPro" id="IPR011701">
    <property type="entry name" value="MFS"/>
</dbReference>
<evidence type="ECO:0000313" key="3">
    <source>
        <dbReference type="EMBL" id="GHD17106.1"/>
    </source>
</evidence>
<dbReference type="PANTHER" id="PTHR23526">
    <property type="entry name" value="INTEGRAL MEMBRANE TRANSPORT PROTEIN-RELATED"/>
    <property type="match status" value="1"/>
</dbReference>
<feature type="transmembrane region" description="Helical" evidence="2">
    <location>
        <begin position="341"/>
        <end position="363"/>
    </location>
</feature>
<keyword evidence="4" id="KW-1185">Reference proteome</keyword>